<dbReference type="EMBL" id="JBHSRI010000022">
    <property type="protein sequence ID" value="MFC6040389.1"/>
    <property type="molecule type" value="Genomic_DNA"/>
</dbReference>
<keyword evidence="2" id="KW-1185">Reference proteome</keyword>
<evidence type="ECO:0000313" key="1">
    <source>
        <dbReference type="EMBL" id="MFC6040389.1"/>
    </source>
</evidence>
<gene>
    <name evidence="1" type="ORF">ACFPYN_13250</name>
</gene>
<organism evidence="1 2">
    <name type="scientific">Paenisporosarcina macmurdoensis</name>
    <dbReference type="NCBI Taxonomy" id="212659"/>
    <lineage>
        <taxon>Bacteria</taxon>
        <taxon>Bacillati</taxon>
        <taxon>Bacillota</taxon>
        <taxon>Bacilli</taxon>
        <taxon>Bacillales</taxon>
        <taxon>Caryophanaceae</taxon>
        <taxon>Paenisporosarcina</taxon>
    </lineage>
</organism>
<dbReference type="RefSeq" id="WP_377734816.1">
    <property type="nucleotide sequence ID" value="NZ_JBHSRI010000022.1"/>
</dbReference>
<accession>A0ABW1L9H7</accession>
<comment type="caution">
    <text evidence="1">The sequence shown here is derived from an EMBL/GenBank/DDBJ whole genome shotgun (WGS) entry which is preliminary data.</text>
</comment>
<dbReference type="Proteomes" id="UP001596170">
    <property type="component" value="Unassembled WGS sequence"/>
</dbReference>
<protein>
    <submittedName>
        <fullName evidence="1">Uncharacterized protein</fullName>
    </submittedName>
</protein>
<proteinExistence type="predicted"/>
<name>A0ABW1L9H7_9BACL</name>
<evidence type="ECO:0000313" key="2">
    <source>
        <dbReference type="Proteomes" id="UP001596170"/>
    </source>
</evidence>
<sequence length="264" mass="30675">MHDQTTKLLMKKVKKHKKWTEGVFVNPVYWEVDGTPYYMAGFTKNNESVATAYLTLGEEKYEEVLEAQPNLALFADLSNNIFNIGMDWLKIPVSYYTKPLSIPVKGADPKVHRGSEAFAQLWDNQQKFNALVKGYKDYFDNDVLIRKQLSEADVIKTQETANMVNMYQYRTLRILLDHNDDIKSFAAYLENSDHWSTLNGEDQKFIKGITDNAKKMRANLAGLELIENEDFAQMTQLNYDLMIEKNKKIIEGQRQYIRYPKLST</sequence>
<reference evidence="2" key="1">
    <citation type="journal article" date="2019" name="Int. J. Syst. Evol. Microbiol.">
        <title>The Global Catalogue of Microorganisms (GCM) 10K type strain sequencing project: providing services to taxonomists for standard genome sequencing and annotation.</title>
        <authorList>
            <consortium name="The Broad Institute Genomics Platform"/>
            <consortium name="The Broad Institute Genome Sequencing Center for Infectious Disease"/>
            <person name="Wu L."/>
            <person name="Ma J."/>
        </authorList>
    </citation>
    <scope>NUCLEOTIDE SEQUENCE [LARGE SCALE GENOMIC DNA]</scope>
    <source>
        <strain evidence="2">CCUG 54527</strain>
    </source>
</reference>